<dbReference type="PANTHER" id="PTHR47129">
    <property type="entry name" value="QUINONE OXIDOREDUCTASE 2"/>
    <property type="match status" value="1"/>
</dbReference>
<dbReference type="InterPro" id="IPR052718">
    <property type="entry name" value="NmrA-type_oxidoreductase"/>
</dbReference>
<reference evidence="3" key="1">
    <citation type="submission" date="2016-10" db="EMBL/GenBank/DDBJ databases">
        <authorList>
            <person name="Varghese N."/>
            <person name="Submissions S."/>
        </authorList>
    </citation>
    <scope>NUCLEOTIDE SEQUENCE [LARGE SCALE GENOMIC DNA]</scope>
    <source>
        <strain evidence="3">DSM 16108</strain>
    </source>
</reference>
<dbReference type="RefSeq" id="WP_091896937.1">
    <property type="nucleotide sequence ID" value="NZ_FOSJ01000015.1"/>
</dbReference>
<proteinExistence type="predicted"/>
<dbReference type="InterPro" id="IPR036291">
    <property type="entry name" value="NAD(P)-bd_dom_sf"/>
</dbReference>
<sequence>MTKYIVTGVDGNFGGYVARNITKLTDKENLIFTCPFEEGLKEFKDKGFDVRVANFNHPETLEEAFKGGDALLIISAPFVGEKRQRAHKNAVDAAKKAGVSRILYTSLVNAQDPENPSVEKIDHAFTEQYIEQSGLDYVFLRNSQYAEAMITIYLNSAEADGVLANNAGDGQMPFISRKDCAKAAMYALVNDGLKNEIINVNGAESLTMSEFVAIGNEQTGNHVTYKATTDEENYAVFDALGVPRTTDGEFQKDSPAPYSSDGMVTFGQAIREGKLSTFTNDFEKLVGEKPRTVAYMFARADEYQVGQRNSTDN</sequence>
<protein>
    <submittedName>
        <fullName evidence="2">NAD(P)H dehydrogenase (Quinone)</fullName>
    </submittedName>
</protein>
<evidence type="ECO:0000313" key="2">
    <source>
        <dbReference type="EMBL" id="SFK19711.1"/>
    </source>
</evidence>
<feature type="domain" description="NmrA-like" evidence="1">
    <location>
        <begin position="5"/>
        <end position="233"/>
    </location>
</feature>
<dbReference type="Proteomes" id="UP000199589">
    <property type="component" value="Unassembled WGS sequence"/>
</dbReference>
<dbReference type="Gene3D" id="3.40.50.720">
    <property type="entry name" value="NAD(P)-binding Rossmann-like Domain"/>
    <property type="match status" value="1"/>
</dbReference>
<evidence type="ECO:0000259" key="1">
    <source>
        <dbReference type="Pfam" id="PF05368"/>
    </source>
</evidence>
<name>A0A1I3XKZ1_9LACT</name>
<evidence type="ECO:0000313" key="3">
    <source>
        <dbReference type="Proteomes" id="UP000199589"/>
    </source>
</evidence>
<organism evidence="2 3">
    <name type="scientific">Marinilactibacillus piezotolerans</name>
    <dbReference type="NCBI Taxonomy" id="258723"/>
    <lineage>
        <taxon>Bacteria</taxon>
        <taxon>Bacillati</taxon>
        <taxon>Bacillota</taxon>
        <taxon>Bacilli</taxon>
        <taxon>Lactobacillales</taxon>
        <taxon>Carnobacteriaceae</taxon>
        <taxon>Marinilactibacillus</taxon>
    </lineage>
</organism>
<dbReference type="Gene3D" id="3.90.25.10">
    <property type="entry name" value="UDP-galactose 4-epimerase, domain 1"/>
    <property type="match status" value="1"/>
</dbReference>
<dbReference type="SUPFAM" id="SSF51735">
    <property type="entry name" value="NAD(P)-binding Rossmann-fold domains"/>
    <property type="match status" value="1"/>
</dbReference>
<keyword evidence="3" id="KW-1185">Reference proteome</keyword>
<dbReference type="EMBL" id="FOSJ01000015">
    <property type="protein sequence ID" value="SFK19711.1"/>
    <property type="molecule type" value="Genomic_DNA"/>
</dbReference>
<dbReference type="OrthoDB" id="152510at2"/>
<dbReference type="STRING" id="258723.GCA_900169305_01720"/>
<dbReference type="PANTHER" id="PTHR47129:SF1">
    <property type="entry name" value="NMRA-LIKE DOMAIN-CONTAINING PROTEIN"/>
    <property type="match status" value="1"/>
</dbReference>
<dbReference type="Pfam" id="PF05368">
    <property type="entry name" value="NmrA"/>
    <property type="match status" value="1"/>
</dbReference>
<accession>A0A1I3XKZ1</accession>
<dbReference type="AlphaFoldDB" id="A0A1I3XKZ1"/>
<gene>
    <name evidence="2" type="ORF">SAMN04488569_10154</name>
</gene>
<dbReference type="InterPro" id="IPR008030">
    <property type="entry name" value="NmrA-like"/>
</dbReference>